<dbReference type="PANTHER" id="PTHR30250:SF26">
    <property type="entry name" value="PSMA PROTEIN"/>
    <property type="match status" value="1"/>
</dbReference>
<reference evidence="6 7" key="1">
    <citation type="submission" date="2017-09" db="EMBL/GenBank/DDBJ databases">
        <title>Large-scale bioinformatics analysis of Bacillus genomes uncovers conserved roles of natural products in bacterial physiology.</title>
        <authorList>
            <consortium name="Agbiome Team Llc"/>
            <person name="Bleich R.M."/>
            <person name="Grubbs K.J."/>
            <person name="Santa Maria K.C."/>
            <person name="Allen S.E."/>
            <person name="Farag S."/>
            <person name="Shank E.A."/>
            <person name="Bowers A."/>
        </authorList>
    </citation>
    <scope>NUCLEOTIDE SEQUENCE [LARGE SCALE GENOMIC DNA]</scope>
    <source>
        <strain evidence="6 7">AFS044250</strain>
    </source>
</reference>
<dbReference type="Proteomes" id="UP000225997">
    <property type="component" value="Unassembled WGS sequence"/>
</dbReference>
<keyword evidence="2" id="KW-1003">Cell membrane</keyword>
<protein>
    <recommendedName>
        <fullName evidence="8">Sugar translocase</fullName>
    </recommendedName>
</protein>
<evidence type="ECO:0000256" key="2">
    <source>
        <dbReference type="ARBA" id="ARBA00022475"/>
    </source>
</evidence>
<dbReference type="InterPro" id="IPR050833">
    <property type="entry name" value="Poly_Biosynth_Transport"/>
</dbReference>
<keyword evidence="5" id="KW-0472">Membrane</keyword>
<dbReference type="AlphaFoldDB" id="A0A2C4QKT8"/>
<evidence type="ECO:0008006" key="8">
    <source>
        <dbReference type="Google" id="ProtNLM"/>
    </source>
</evidence>
<evidence type="ECO:0000313" key="6">
    <source>
        <dbReference type="EMBL" id="PHD65131.1"/>
    </source>
</evidence>
<accession>A0A2C4QKT8</accession>
<proteinExistence type="predicted"/>
<evidence type="ECO:0000256" key="1">
    <source>
        <dbReference type="ARBA" id="ARBA00004651"/>
    </source>
</evidence>
<dbReference type="GO" id="GO:0005886">
    <property type="term" value="C:plasma membrane"/>
    <property type="evidence" value="ECO:0007669"/>
    <property type="project" value="UniProtKB-SubCell"/>
</dbReference>
<dbReference type="RefSeq" id="WP_100064080.1">
    <property type="nucleotide sequence ID" value="NZ_NUSQ01000125.1"/>
</dbReference>
<sequence length="518" mass="59323">MRVKNSIINIVAGLGNQFIITLLSFISRTVFINSLGVTYLGINGLLTNILSMLTLAEAGIGASIMYSLYKPVADNDQVKINMLMNFYQKAYKIIALIVLLLGVSIMPFLEYFIKDSKVEDIYLIYGMFLLNTVLPYLYVHKNTFLNVCQKGYIVTGIYSASSILSTCIKIAVLYFTKNYILYLVIETVITLITSIFLAAIVNKMYPFLKDKVSRKLDKETKNKIILNVKAIVLQNIGNYLVFGTDNIIISSFISVTAVGLYSNYNMLIDICRTFINQVFNNIYHSVGNLVANESRERVYKVYKIYMLLNFWLYSFFTISLYIMIEPFITLWLGSEFLMDKIAVGILMIIFYERGMRNSITTVKTTAGIFHKDRYVPLCQAAINLIVSIVLVQYIGIAGVFIGTLISAVALTFWITPYLVYKEVFCRPVKSYFQKYIYYIAVGSGTYLLTNFICDFIVVDNLLTFLIRGVLCLIVPNFVYILVFRKTDEFKYLFGVMKNMIRKLLNKMKVPQKKYKVES</sequence>
<dbReference type="PANTHER" id="PTHR30250">
    <property type="entry name" value="PST FAMILY PREDICTED COLANIC ACID TRANSPORTER"/>
    <property type="match status" value="1"/>
</dbReference>
<evidence type="ECO:0000256" key="3">
    <source>
        <dbReference type="ARBA" id="ARBA00022692"/>
    </source>
</evidence>
<evidence type="ECO:0000256" key="4">
    <source>
        <dbReference type="ARBA" id="ARBA00022989"/>
    </source>
</evidence>
<name>A0A2C4QKT8_9BACI</name>
<comment type="caution">
    <text evidence="6">The sequence shown here is derived from an EMBL/GenBank/DDBJ whole genome shotgun (WGS) entry which is preliminary data.</text>
</comment>
<evidence type="ECO:0000256" key="5">
    <source>
        <dbReference type="ARBA" id="ARBA00023136"/>
    </source>
</evidence>
<dbReference type="EMBL" id="NUSQ01000125">
    <property type="protein sequence ID" value="PHD65131.1"/>
    <property type="molecule type" value="Genomic_DNA"/>
</dbReference>
<keyword evidence="4" id="KW-1133">Transmembrane helix</keyword>
<comment type="subcellular location">
    <subcellularLocation>
        <location evidence="1">Cell membrane</location>
        <topology evidence="1">Multi-pass membrane protein</topology>
    </subcellularLocation>
</comment>
<gene>
    <name evidence="6" type="ORF">COF40_23185</name>
</gene>
<organism evidence="6 7">
    <name type="scientific">Bacillus toyonensis</name>
    <dbReference type="NCBI Taxonomy" id="155322"/>
    <lineage>
        <taxon>Bacteria</taxon>
        <taxon>Bacillati</taxon>
        <taxon>Bacillota</taxon>
        <taxon>Bacilli</taxon>
        <taxon>Bacillales</taxon>
        <taxon>Bacillaceae</taxon>
        <taxon>Bacillus</taxon>
        <taxon>Bacillus cereus group</taxon>
    </lineage>
</organism>
<evidence type="ECO:0000313" key="7">
    <source>
        <dbReference type="Proteomes" id="UP000225997"/>
    </source>
</evidence>
<keyword evidence="3" id="KW-0812">Transmembrane</keyword>